<feature type="compositionally biased region" description="Basic and acidic residues" evidence="12">
    <location>
        <begin position="306"/>
        <end position="318"/>
    </location>
</feature>
<dbReference type="InterPro" id="IPR001680">
    <property type="entry name" value="WD40_rpt"/>
</dbReference>
<dbReference type="PANTHER" id="PTHR14885">
    <property type="entry name" value="CILIA- AND FLAGELLA-ASSOCIATED PROTEIN 43-RELATED"/>
    <property type="match status" value="1"/>
</dbReference>
<dbReference type="Gene3D" id="2.130.10.10">
    <property type="entry name" value="YVTN repeat-like/Quinoprotein amine dehydrogenase"/>
    <property type="match status" value="3"/>
</dbReference>
<evidence type="ECO:0000256" key="11">
    <source>
        <dbReference type="SAM" id="Coils"/>
    </source>
</evidence>
<feature type="region of interest" description="Disordered" evidence="12">
    <location>
        <begin position="1190"/>
        <end position="1219"/>
    </location>
</feature>
<feature type="region of interest" description="Disordered" evidence="12">
    <location>
        <begin position="301"/>
        <end position="348"/>
    </location>
</feature>
<evidence type="ECO:0000256" key="8">
    <source>
        <dbReference type="ARBA" id="ARBA00023605"/>
    </source>
</evidence>
<dbReference type="OrthoDB" id="1918387at2759"/>
<protein>
    <recommendedName>
        <fullName evidence="9">Cilia- and flagella-associated protein 43</fullName>
    </recommendedName>
</protein>
<dbReference type="PROSITE" id="PS50082">
    <property type="entry name" value="WD_REPEATS_2"/>
    <property type="match status" value="1"/>
</dbReference>
<feature type="region of interest" description="Disordered" evidence="12">
    <location>
        <begin position="980"/>
        <end position="1085"/>
    </location>
</feature>
<comment type="subcellular location">
    <subcellularLocation>
        <location evidence="1">Cytoplasm</location>
        <location evidence="1">Cytoskeleton</location>
        <location evidence="1">Cilium axoneme</location>
    </subcellularLocation>
</comment>
<dbReference type="PANTHER" id="PTHR14885:SF1">
    <property type="entry name" value="CILIA- AND FLAGELLA-ASSOCIATED PROTEIN 43"/>
    <property type="match status" value="1"/>
</dbReference>
<gene>
    <name evidence="13" type="ORF">GOP47_0018528</name>
</gene>
<keyword evidence="4" id="KW-0677">Repeat</keyword>
<evidence type="ECO:0000256" key="9">
    <source>
        <dbReference type="ARBA" id="ARBA00023662"/>
    </source>
</evidence>
<evidence type="ECO:0000256" key="7">
    <source>
        <dbReference type="ARBA" id="ARBA00023273"/>
    </source>
</evidence>
<keyword evidence="14" id="KW-1185">Reference proteome</keyword>
<dbReference type="GO" id="GO:0005930">
    <property type="term" value="C:axoneme"/>
    <property type="evidence" value="ECO:0007669"/>
    <property type="project" value="UniProtKB-SubCell"/>
</dbReference>
<dbReference type="AlphaFoldDB" id="A0A9D4Z8V4"/>
<dbReference type="InterPro" id="IPR015943">
    <property type="entry name" value="WD40/YVTN_repeat-like_dom_sf"/>
</dbReference>
<keyword evidence="3 10" id="KW-0853">WD repeat</keyword>
<organism evidence="13 14">
    <name type="scientific">Adiantum capillus-veneris</name>
    <name type="common">Maidenhair fern</name>
    <dbReference type="NCBI Taxonomy" id="13818"/>
    <lineage>
        <taxon>Eukaryota</taxon>
        <taxon>Viridiplantae</taxon>
        <taxon>Streptophyta</taxon>
        <taxon>Embryophyta</taxon>
        <taxon>Tracheophyta</taxon>
        <taxon>Polypodiopsida</taxon>
        <taxon>Polypodiidae</taxon>
        <taxon>Polypodiales</taxon>
        <taxon>Pteridineae</taxon>
        <taxon>Pteridaceae</taxon>
        <taxon>Vittarioideae</taxon>
        <taxon>Adiantum</taxon>
    </lineage>
</organism>
<evidence type="ECO:0000256" key="3">
    <source>
        <dbReference type="ARBA" id="ARBA00022574"/>
    </source>
</evidence>
<dbReference type="SUPFAM" id="SSF75011">
    <property type="entry name" value="3-carboxy-cis,cis-mucoante lactonizing enzyme"/>
    <property type="match status" value="1"/>
</dbReference>
<keyword evidence="7" id="KW-0966">Cell projection</keyword>
<sequence>METFMIEYGIGYQGTVLHVAEGDTALAICGNAIASYSLKGGLNKPLIWGPRFGISASAFNPLNNWIAFAEKGLHPSVLVYECGKQQLRTQLAGIAEVEVSALAFSKDGFRLLTVSCEPDFKLCLWDLQEREPSKLAEGSSDWLVEFASFNPASSEQFCISGSGNVSVWTFEKNFHRTSFLCRDLFARPYQPHCHSWSEDGQRVYIGCLKGEVLMFDLAFTPALEAVEDDKSERSFRELVEDDLRVLISGNLSSPESSWGDGWQVLRVSQTMERVASICTGELHVVIAEAGGRVCWLSLPSAKSKGNSKEDKSDTKADGADLEGCTTGSDFSVEGDIDNNDDDGATVSKGNCQSSVDFRTVENSAKAASTVVYSVNLDVMEVTNLMYDTDQTQLVVGAASGCIVVIRINKDLLVSTLSGQSGTAVTENFAAIQWRSAYHYGPIHGFATLADGKFVLSSGHDGTVRVWEADRGKELSRHCFKSAQLCIDSHEGTSTAVTGSANGSLCMFKVDSMGRSAIVSQNKLHTSSIDKVSFDKNSNHVIAACKADGRLYFLKCGSSDLDELELIGFTTLDDIILSIAWDLPTAQGKDDAYLLVSLSRGEIVKVKVPSCRASSANLFFDNKWLNCMSFRTQVPLTSISVGKYYLEKEKVERKVVWGMGQDKKLQQYRIPENLQGWSGSSGNPLHSHFNMPGHAKPGAALVLHLKTSTLITGAEDGALQIRDVVLDPLRQPQKVVDVQLYDGYLGGITAIVVAEERLFIGGANGVIFSAEAPAAGLKLASAAPAGKPRISIIPERTKHDSISDGDISSQLSMLEKYQRTSGTRSAVALQEYRSEVKKRLQKIKQEFHDLVDKNEKAPDLEKLTLGELIVDMDLECELRSQGQKRVDGVREQVIKDNYKKDIIAERIKHECWQDVTEAGKHVWPFVQGSEVPNFPSHKKFISYTRAAHVTKALRIIEMQENDYTKELKLIVSSNMDNSLGIATAPGSPHSMGSDIVPDGDLTGRSKEDAPAEKEQAIEPSAQQTSIEGATQKVEEAVPSRRSSIITAHDAAGGKSVIEPETGSNKGATDGSSSLHTPEEDAEESEALTAELLEKGPIESVLYNAFDLTTSKRKRTQRFLLFRQLHLIREVFNTKFKNFEENKESIIEKIEEMYLRILELQKKLGLKDDFILPQLENHDDYESAFTVKDEEVHAPKPGVKSPSMDTMDRKGYDCSKPEETF</sequence>
<evidence type="ECO:0000256" key="12">
    <source>
        <dbReference type="SAM" id="MobiDB-lite"/>
    </source>
</evidence>
<feature type="compositionally biased region" description="Basic and acidic residues" evidence="12">
    <location>
        <begin position="1204"/>
        <end position="1219"/>
    </location>
</feature>
<feature type="compositionally biased region" description="Polar residues" evidence="12">
    <location>
        <begin position="1060"/>
        <end position="1074"/>
    </location>
</feature>
<dbReference type="InterPro" id="IPR036322">
    <property type="entry name" value="WD40_repeat_dom_sf"/>
</dbReference>
<dbReference type="Pfam" id="PF00400">
    <property type="entry name" value="WD40"/>
    <property type="match status" value="1"/>
</dbReference>
<evidence type="ECO:0000256" key="2">
    <source>
        <dbReference type="ARBA" id="ARBA00022490"/>
    </source>
</evidence>
<feature type="compositionally biased region" description="Acidic residues" evidence="12">
    <location>
        <begin position="332"/>
        <end position="343"/>
    </location>
</feature>
<evidence type="ECO:0000313" key="14">
    <source>
        <dbReference type="Proteomes" id="UP000886520"/>
    </source>
</evidence>
<feature type="repeat" description="WD" evidence="10">
    <location>
        <begin position="435"/>
        <end position="476"/>
    </location>
</feature>
<keyword evidence="2" id="KW-0963">Cytoplasm</keyword>
<feature type="compositionally biased region" description="Basic and acidic residues" evidence="12">
    <location>
        <begin position="1000"/>
        <end position="1015"/>
    </location>
</feature>
<reference evidence="13" key="1">
    <citation type="submission" date="2021-01" db="EMBL/GenBank/DDBJ databases">
        <title>Adiantum capillus-veneris genome.</title>
        <authorList>
            <person name="Fang Y."/>
            <person name="Liao Q."/>
        </authorList>
    </citation>
    <scope>NUCLEOTIDE SEQUENCE</scope>
    <source>
        <strain evidence="13">H3</strain>
        <tissue evidence="13">Leaf</tissue>
    </source>
</reference>
<evidence type="ECO:0000313" key="13">
    <source>
        <dbReference type="EMBL" id="KAI5065904.1"/>
    </source>
</evidence>
<dbReference type="EMBL" id="JABFUD020000018">
    <property type="protein sequence ID" value="KAI5065904.1"/>
    <property type="molecule type" value="Genomic_DNA"/>
</dbReference>
<feature type="coiled-coil region" evidence="11">
    <location>
        <begin position="825"/>
        <end position="852"/>
    </location>
</feature>
<dbReference type="SUPFAM" id="SSF50978">
    <property type="entry name" value="WD40 repeat-like"/>
    <property type="match status" value="1"/>
</dbReference>
<comment type="caution">
    <text evidence="13">The sequence shown here is derived from an EMBL/GenBank/DDBJ whole genome shotgun (WGS) entry which is preliminary data.</text>
</comment>
<accession>A0A9D4Z8V4</accession>
<evidence type="ECO:0000256" key="4">
    <source>
        <dbReference type="ARBA" id="ARBA00022737"/>
    </source>
</evidence>
<comment type="similarity">
    <text evidence="8">Belongs to the CFAP43 family.</text>
</comment>
<keyword evidence="5 11" id="KW-0175">Coiled coil</keyword>
<dbReference type="InterPro" id="IPR019775">
    <property type="entry name" value="WD40_repeat_CS"/>
</dbReference>
<dbReference type="PROSITE" id="PS00678">
    <property type="entry name" value="WD_REPEATS_1"/>
    <property type="match status" value="1"/>
</dbReference>
<dbReference type="PROSITE" id="PS50294">
    <property type="entry name" value="WD_REPEATS_REGION"/>
    <property type="match status" value="1"/>
</dbReference>
<evidence type="ECO:0000256" key="10">
    <source>
        <dbReference type="PROSITE-ProRule" id="PRU00221"/>
    </source>
</evidence>
<dbReference type="Proteomes" id="UP000886520">
    <property type="component" value="Chromosome 18"/>
</dbReference>
<evidence type="ECO:0000256" key="5">
    <source>
        <dbReference type="ARBA" id="ARBA00023054"/>
    </source>
</evidence>
<evidence type="ECO:0000256" key="1">
    <source>
        <dbReference type="ARBA" id="ARBA00004430"/>
    </source>
</evidence>
<proteinExistence type="inferred from homology"/>
<keyword evidence="6" id="KW-0206">Cytoskeleton</keyword>
<name>A0A9D4Z8V4_ADICA</name>
<dbReference type="GO" id="GO:0060271">
    <property type="term" value="P:cilium assembly"/>
    <property type="evidence" value="ECO:0007669"/>
    <property type="project" value="TreeGrafter"/>
</dbReference>
<evidence type="ECO:0000256" key="6">
    <source>
        <dbReference type="ARBA" id="ARBA00023212"/>
    </source>
</evidence>
<dbReference type="Pfam" id="PF25828">
    <property type="entry name" value="CC_Cfap43"/>
    <property type="match status" value="2"/>
</dbReference>
<dbReference type="SMART" id="SM00320">
    <property type="entry name" value="WD40"/>
    <property type="match status" value="8"/>
</dbReference>